<keyword evidence="1" id="KW-0732">Signal</keyword>
<name>A0ABP3XEW5_9FIRM</name>
<proteinExistence type="predicted"/>
<feature type="signal peptide" evidence="1">
    <location>
        <begin position="1"/>
        <end position="21"/>
    </location>
</feature>
<evidence type="ECO:0000256" key="1">
    <source>
        <dbReference type="SAM" id="SignalP"/>
    </source>
</evidence>
<dbReference type="InterPro" id="IPR028994">
    <property type="entry name" value="Integrin_alpha_N"/>
</dbReference>
<feature type="chain" id="PRO_5045399442" evidence="1">
    <location>
        <begin position="22"/>
        <end position="458"/>
    </location>
</feature>
<evidence type="ECO:0000313" key="3">
    <source>
        <dbReference type="Proteomes" id="UP001400965"/>
    </source>
</evidence>
<dbReference type="SUPFAM" id="SSF69318">
    <property type="entry name" value="Integrin alpha N-terminal domain"/>
    <property type="match status" value="1"/>
</dbReference>
<evidence type="ECO:0000313" key="2">
    <source>
        <dbReference type="EMBL" id="GAA0864199.1"/>
    </source>
</evidence>
<organism evidence="2 3">
    <name type="scientific">Paraclostridium tenue</name>
    <dbReference type="NCBI Taxonomy" id="1737"/>
    <lineage>
        <taxon>Bacteria</taxon>
        <taxon>Bacillati</taxon>
        <taxon>Bacillota</taxon>
        <taxon>Clostridia</taxon>
        <taxon>Peptostreptococcales</taxon>
        <taxon>Peptostreptococcaceae</taxon>
        <taxon>Paraclostridium</taxon>
    </lineage>
</organism>
<reference evidence="3" key="1">
    <citation type="journal article" date="2019" name="Int. J. Syst. Evol. Microbiol.">
        <title>The Global Catalogue of Microorganisms (GCM) 10K type strain sequencing project: providing services to taxonomists for standard genome sequencing and annotation.</title>
        <authorList>
            <consortium name="The Broad Institute Genomics Platform"/>
            <consortium name="The Broad Institute Genome Sequencing Center for Infectious Disease"/>
            <person name="Wu L."/>
            <person name="Ma J."/>
        </authorList>
    </citation>
    <scope>NUCLEOTIDE SEQUENCE [LARGE SCALE GENOMIC DNA]</scope>
    <source>
        <strain evidence="3">JCM 6486</strain>
    </source>
</reference>
<dbReference type="Proteomes" id="UP001400965">
    <property type="component" value="Unassembled WGS sequence"/>
</dbReference>
<gene>
    <name evidence="2" type="ORF">GCM10008917_16720</name>
</gene>
<keyword evidence="2" id="KW-0449">Lipoprotein</keyword>
<dbReference type="EMBL" id="BAAACP010000008">
    <property type="protein sequence ID" value="GAA0864199.1"/>
    <property type="molecule type" value="Genomic_DNA"/>
</dbReference>
<dbReference type="Gene3D" id="2.130.10.130">
    <property type="entry name" value="Integrin alpha, N-terminal"/>
    <property type="match status" value="1"/>
</dbReference>
<keyword evidence="3" id="KW-1185">Reference proteome</keyword>
<dbReference type="RefSeq" id="WP_346044835.1">
    <property type="nucleotide sequence ID" value="NZ_BAAACP010000008.1"/>
</dbReference>
<accession>A0ABP3XEW5</accession>
<sequence length="458" mass="52954">MKLFKLIVVVLCAGLLNVGCTSTESPEQLIEKPIYDEQQKNLYNKINDELEKDATILLPKNSSEVSAINSVDLDKNNLKELIVFKKYEDIDEGNNKVGFIVLNNNQKNNYSKSDEYLVNGDSIEYANFYDLDNDGYKEIILFTKKGNKTKVEILGFKNNKITKLSTFDPSWIKNYNQYSEMKIKIDNLDNDKKPDIIITSFNPQTHEMAVSVTYFDKYIKLKDFALINDVKSLDSTYIDIKKVSKDKKGIIISTKPFTGNDSYITQILYLDDNKLLKAFDEKDIKTKNPYYMPVQDTNKDGIIDIPIINNNTKGYNKKLSANVSWYDWNGKSKENSNLIFISQIYYNYANNFKLLLDNSLADKVYVEETIKDNKTYFEFLYYDEKQKEPIKLFTIVKVVKNKIDNNNHSSANTNTNNNGFIIRENENESFMLLVNNQGILDDLNISTDALKSCFLEIY</sequence>
<comment type="caution">
    <text evidence="2">The sequence shown here is derived from an EMBL/GenBank/DDBJ whole genome shotgun (WGS) entry which is preliminary data.</text>
</comment>
<protein>
    <submittedName>
        <fullName evidence="2">Lipoprotein</fullName>
    </submittedName>
</protein>